<feature type="compositionally biased region" description="Basic and acidic residues" evidence="10">
    <location>
        <begin position="940"/>
        <end position="949"/>
    </location>
</feature>
<feature type="region of interest" description="Disordered" evidence="10">
    <location>
        <begin position="1411"/>
        <end position="1486"/>
    </location>
</feature>
<comment type="similarity">
    <text evidence="2 9">Belongs to the Mediator complex subunit 1 family.</text>
</comment>
<feature type="compositionally biased region" description="Low complexity" evidence="10">
    <location>
        <begin position="1086"/>
        <end position="1189"/>
    </location>
</feature>
<feature type="region of interest" description="Disordered" evidence="10">
    <location>
        <begin position="1254"/>
        <end position="1358"/>
    </location>
</feature>
<feature type="compositionally biased region" description="Basic and acidic residues" evidence="10">
    <location>
        <begin position="1304"/>
        <end position="1318"/>
    </location>
</feature>
<evidence type="ECO:0000256" key="4">
    <source>
        <dbReference type="ARBA" id="ARBA00023015"/>
    </source>
</evidence>
<evidence type="ECO:0000256" key="5">
    <source>
        <dbReference type="ARBA" id="ARBA00023159"/>
    </source>
</evidence>
<feature type="compositionally biased region" description="Basic and acidic residues" evidence="10">
    <location>
        <begin position="1219"/>
        <end position="1228"/>
    </location>
</feature>
<feature type="region of interest" description="Disordered" evidence="10">
    <location>
        <begin position="615"/>
        <end position="672"/>
    </location>
</feature>
<evidence type="ECO:0000256" key="6">
    <source>
        <dbReference type="ARBA" id="ARBA00023163"/>
    </source>
</evidence>
<reference evidence="12" key="1">
    <citation type="submission" date="2021-05" db="EMBL/GenBank/DDBJ databases">
        <authorList>
            <person name="Alioto T."/>
            <person name="Alioto T."/>
            <person name="Gomez Garrido J."/>
        </authorList>
    </citation>
    <scope>NUCLEOTIDE SEQUENCE</scope>
</reference>
<feature type="compositionally biased region" description="Low complexity" evidence="10">
    <location>
        <begin position="1055"/>
        <end position="1066"/>
    </location>
</feature>
<evidence type="ECO:0000256" key="2">
    <source>
        <dbReference type="ARBA" id="ARBA00006210"/>
    </source>
</evidence>
<dbReference type="GO" id="GO:0003712">
    <property type="term" value="F:transcription coregulator activity"/>
    <property type="evidence" value="ECO:0007669"/>
    <property type="project" value="InterPro"/>
</dbReference>
<dbReference type="EMBL" id="HBUF01280364">
    <property type="protein sequence ID" value="CAG6687185.1"/>
    <property type="molecule type" value="Transcribed_RNA"/>
</dbReference>
<dbReference type="EMBL" id="HBUF01280367">
    <property type="protein sequence ID" value="CAG6687188.1"/>
    <property type="molecule type" value="Transcribed_RNA"/>
</dbReference>
<feature type="compositionally biased region" description="Basic and acidic residues" evidence="10">
    <location>
        <begin position="776"/>
        <end position="794"/>
    </location>
</feature>
<evidence type="ECO:0000313" key="12">
    <source>
        <dbReference type="EMBL" id="CAG6687187.1"/>
    </source>
</evidence>
<dbReference type="InterPro" id="IPR019680">
    <property type="entry name" value="Mediator_Med1"/>
</dbReference>
<dbReference type="EMBL" id="HBUF01280365">
    <property type="protein sequence ID" value="CAG6687186.1"/>
    <property type="molecule type" value="Transcribed_RNA"/>
</dbReference>
<protein>
    <recommendedName>
        <fullName evidence="3 9">Mediator of RNA polymerase II transcription subunit 1</fullName>
    </recommendedName>
    <alternativeName>
        <fullName evidence="8 9">Mediator complex subunit 1</fullName>
    </alternativeName>
</protein>
<keyword evidence="5 9" id="KW-0010">Activator</keyword>
<evidence type="ECO:0000256" key="3">
    <source>
        <dbReference type="ARBA" id="ARBA00020612"/>
    </source>
</evidence>
<dbReference type="GO" id="GO:0016592">
    <property type="term" value="C:mediator complex"/>
    <property type="evidence" value="ECO:0007669"/>
    <property type="project" value="InterPro"/>
</dbReference>
<dbReference type="EMBL" id="HBUF01280366">
    <property type="protein sequence ID" value="CAG6687187.1"/>
    <property type="molecule type" value="Transcribed_RNA"/>
</dbReference>
<keyword evidence="4 9" id="KW-0805">Transcription regulation</keyword>
<feature type="compositionally biased region" description="Basic and acidic residues" evidence="10">
    <location>
        <begin position="1277"/>
        <end position="1286"/>
    </location>
</feature>
<dbReference type="Pfam" id="PF10744">
    <property type="entry name" value="Med1"/>
    <property type="match status" value="1"/>
</dbReference>
<comment type="function">
    <text evidence="9">Component of the Mediator complex, a coactivator involved in the regulated transcription of nearly all RNA polymerase II-dependent genes. Mediator functions as a bridge to convey information from gene-specific regulatory proteins to the basal RNA polymerase II transcription machinery. Mediator is recruited to promoters by direct interactions with regulatory proteins and serves as a scaffold for the assembly of a functional preinitiation complex with RNA polymerase II and the general transcription factors.</text>
</comment>
<feature type="compositionally biased region" description="Polar residues" evidence="10">
    <location>
        <begin position="1319"/>
        <end position="1345"/>
    </location>
</feature>
<evidence type="ECO:0000256" key="10">
    <source>
        <dbReference type="SAM" id="MobiDB-lite"/>
    </source>
</evidence>
<feature type="compositionally biased region" description="Low complexity" evidence="10">
    <location>
        <begin position="950"/>
        <end position="961"/>
    </location>
</feature>
<dbReference type="PANTHER" id="PTHR12881:SF10">
    <property type="entry name" value="MEDIATOR OF RNA POLYMERASE II TRANSCRIPTION SUBUNIT 1"/>
    <property type="match status" value="1"/>
</dbReference>
<feature type="compositionally biased region" description="Low complexity" evidence="10">
    <location>
        <begin position="817"/>
        <end position="832"/>
    </location>
</feature>
<feature type="compositionally biased region" description="Low complexity" evidence="10">
    <location>
        <begin position="1200"/>
        <end position="1218"/>
    </location>
</feature>
<evidence type="ECO:0000259" key="11">
    <source>
        <dbReference type="Pfam" id="PF10744"/>
    </source>
</evidence>
<name>A0A8D8TJH7_9HEMI</name>
<feature type="compositionally biased region" description="Low complexity" evidence="10">
    <location>
        <begin position="1259"/>
        <end position="1276"/>
    </location>
</feature>
<comment type="subcellular location">
    <subcellularLocation>
        <location evidence="1 9">Nucleus</location>
    </subcellularLocation>
</comment>
<dbReference type="InterPro" id="IPR051999">
    <property type="entry name" value="Mediator_complex_subunit_1"/>
</dbReference>
<feature type="region of interest" description="Disordered" evidence="10">
    <location>
        <begin position="536"/>
        <end position="572"/>
    </location>
</feature>
<evidence type="ECO:0000256" key="8">
    <source>
        <dbReference type="ARBA" id="ARBA00031254"/>
    </source>
</evidence>
<organism evidence="12">
    <name type="scientific">Cacopsylla melanoneura</name>
    <dbReference type="NCBI Taxonomy" id="428564"/>
    <lineage>
        <taxon>Eukaryota</taxon>
        <taxon>Metazoa</taxon>
        <taxon>Ecdysozoa</taxon>
        <taxon>Arthropoda</taxon>
        <taxon>Hexapoda</taxon>
        <taxon>Insecta</taxon>
        <taxon>Pterygota</taxon>
        <taxon>Neoptera</taxon>
        <taxon>Paraneoptera</taxon>
        <taxon>Hemiptera</taxon>
        <taxon>Sternorrhyncha</taxon>
        <taxon>Psylloidea</taxon>
        <taxon>Psyllidae</taxon>
        <taxon>Psyllinae</taxon>
        <taxon>Cacopsylla</taxon>
    </lineage>
</organism>
<feature type="region of interest" description="Disordered" evidence="10">
    <location>
        <begin position="763"/>
        <end position="1233"/>
    </location>
</feature>
<dbReference type="GO" id="GO:0045944">
    <property type="term" value="P:positive regulation of transcription by RNA polymerase II"/>
    <property type="evidence" value="ECO:0007669"/>
    <property type="project" value="UniProtKB-ARBA"/>
</dbReference>
<accession>A0A8D8TJH7</accession>
<sequence length="1486" mass="158326">MSSSGTPVDKVKQAQCDMLMEKLKTKSSQYKPFFEMAKALRMTILEKRYAIDNVERSHLQKCLDVLQQSIKVNSLQAMVERLESISRQLGLKFMAGQSGFDWFISSDMFYLEVVLEASGNVKDVKIHHEGRDQQSCEELIQCLQNQDFNDFSVQLESLTSIYQLNAEKKVKSKAFAALQSLEADLITLASLQNNIKDPFFLIHKSPVGALHKRRGGHAMMLTYFVSPYDLLDLKNKISKPLSTDSIDIGYSVTVSMESSGVHKLQITTLVTVNVNPSGKSTPVYGASTPQNTTPLPACFVLKLSKPIPMAVSLVKKIQAVTEMECTTSDLSSACPLLSLIIQHGSDKPDESVSNKPLFVSLPDQNHCYFLTENPSLEGILVTSIPFTHPSHVSQILLYLRQQALFNSLLTSCIRHTAKPADFEDLTMFEITPLSVQHLSISFEHPVEESLATAELDLTDIGALQCNVFAASTTDSSPTTVETSEFASKVLQRCFSIPITMRSLIKSWQSASAKNSLNMSLLNGGGSLSLGGLGDISMGDPGLGGPQGGSGEFQGNGGSNGGGEFDPDRKMKMEPSDDVMEIPIKPKQEPLFDGNIVSIDFPTYSPLHSDSFPATDSPFGSYVSNNQVPGKSSQDEEDKKKKRKALQDPLWPKKKEDELMVLESSSNESEDIRDSLSMEFTNMGDKTGDFELDEDVMEVNDLDDVEEFLKLSAKKIKKSKDTTVVDKSLQPAVHISPLPSPSGSFSISGVNLERRPGIEIIPIASADTLGRPLTETEQLRNERKIKSKSLEEKARLEKKRKRKRDDSPMGPPDKPMKPDSGSKPSSSSSKSSDTNIARKYPSSPVPFSSSGKSSPSGNNNSKLLYSSSSSSTPKNNVLSSSPKHHSSVSPKQTSSGKPSMSALKSAVTSPTSSSSSKSSSSDSSKSKSSSSSSSSSSKDFQSGREKDKKLSSSSSGNSSHSSPKLKPPTVKMKDTIDSNTMEFDPNKGGDSQLKKKGSLSAVIDKLKSAQHGGDPGGGGDLSQVKSSSISKTGEGKLASSKIPGEYQVKHSSDGMKITINKTKTLTKVAKPSSSSPKFTGLKPGVISGPASKKSSTLSSSSKPPSLPGSSSGSGSSSSVGSTNISSSSKVSSISSSIPGGSTTSSSKLSSSSSSKSSSPSLSSSTKSNFKTNSSSSSSSSSSLSKSSSSSDPNKQRDKMKVSSSKSSSSGSSSPSLSSSDKSKKSEDYKSSIQLSSQHVVEGLVKQLDTKFQIPKLSARSSDPPSSSSSTSVSSSSESVKKSSDTKTVDVLPSKTPDIKLANPLKIEDKTTDSRERDNVKNSSRSLTSSPVHCSSPTKFSSKSCDATSYEEKLNPSATSDVFKSLKMDLPISSISFSDAEIKKPLPLVNSKPALADKPKGTTSQEAAELLLDFSSATQATKPPDPGPGKVTKPPDTGPPGKGLPSQVSLHIVKSPVPSPNPKLVNSPSPACIDDELGGDDNLVGIGK</sequence>
<feature type="compositionally biased region" description="Low complexity" evidence="10">
    <location>
        <begin position="840"/>
        <end position="890"/>
    </location>
</feature>
<keyword evidence="6 9" id="KW-0804">Transcription</keyword>
<evidence type="ECO:0000256" key="7">
    <source>
        <dbReference type="ARBA" id="ARBA00023242"/>
    </source>
</evidence>
<feature type="compositionally biased region" description="Low complexity" evidence="10">
    <location>
        <begin position="911"/>
        <end position="938"/>
    </location>
</feature>
<evidence type="ECO:0000256" key="1">
    <source>
        <dbReference type="ARBA" id="ARBA00004123"/>
    </source>
</evidence>
<proteinExistence type="inferred from homology"/>
<evidence type="ECO:0000256" key="9">
    <source>
        <dbReference type="RuleBase" id="RU364059"/>
    </source>
</evidence>
<feature type="domain" description="Mediator complex subunit Med1" evidence="11">
    <location>
        <begin position="60"/>
        <end position="414"/>
    </location>
</feature>
<feature type="compositionally biased region" description="Gly residues" evidence="10">
    <location>
        <begin position="540"/>
        <end position="563"/>
    </location>
</feature>
<dbReference type="PANTHER" id="PTHR12881">
    <property type="entry name" value="MEDIATOR OF RNA POLYMERASE II TRANSCRIPTION SUBUNIT 1"/>
    <property type="match status" value="1"/>
</dbReference>
<keyword evidence="7 9" id="KW-0539">Nucleus</keyword>